<evidence type="ECO:0000313" key="2">
    <source>
        <dbReference type="WBParaSite" id="ES5_v2.g12732.t1"/>
    </source>
</evidence>
<organism evidence="1 2">
    <name type="scientific">Panagrolaimus sp. ES5</name>
    <dbReference type="NCBI Taxonomy" id="591445"/>
    <lineage>
        <taxon>Eukaryota</taxon>
        <taxon>Metazoa</taxon>
        <taxon>Ecdysozoa</taxon>
        <taxon>Nematoda</taxon>
        <taxon>Chromadorea</taxon>
        <taxon>Rhabditida</taxon>
        <taxon>Tylenchina</taxon>
        <taxon>Panagrolaimomorpha</taxon>
        <taxon>Panagrolaimoidea</taxon>
        <taxon>Panagrolaimidae</taxon>
        <taxon>Panagrolaimus</taxon>
    </lineage>
</organism>
<sequence length="242" mass="27483">MLHEFQQLQKAAESSQYLLSNSAFSLNFNFNFGFLRKLFSKNGKKKFAAASENENLNRSIVKPTINLEAQIADENLSNPSDFAKINEAGLLFIKRESPSIYQFSQKFVQEFKPLSNTVSFINTIFESLTPILATTQNGLIGILIEEDDLKIPLLQCFTTFLKSKPTKNGRKYEWQSPLIIKANAVAWLKCDLDITVKQQNAKSKTIEAQLNYYSFYFPTVHEFDKALLDLDAEVKDGEGTLL</sequence>
<name>A0AC34F6X8_9BILA</name>
<dbReference type="Proteomes" id="UP000887579">
    <property type="component" value="Unplaced"/>
</dbReference>
<protein>
    <submittedName>
        <fullName evidence="2">Uncharacterized protein</fullName>
    </submittedName>
</protein>
<reference evidence="2" key="1">
    <citation type="submission" date="2022-11" db="UniProtKB">
        <authorList>
            <consortium name="WormBaseParasite"/>
        </authorList>
    </citation>
    <scope>IDENTIFICATION</scope>
</reference>
<proteinExistence type="predicted"/>
<evidence type="ECO:0000313" key="1">
    <source>
        <dbReference type="Proteomes" id="UP000887579"/>
    </source>
</evidence>
<accession>A0AC34F6X8</accession>
<dbReference type="WBParaSite" id="ES5_v2.g12732.t1">
    <property type="protein sequence ID" value="ES5_v2.g12732.t1"/>
    <property type="gene ID" value="ES5_v2.g12732"/>
</dbReference>